<feature type="transmembrane region" description="Helical" evidence="1">
    <location>
        <begin position="221"/>
        <end position="240"/>
    </location>
</feature>
<dbReference type="EMBL" id="MDHN01000005">
    <property type="protein sequence ID" value="OFC72404.1"/>
    <property type="molecule type" value="Genomic_DNA"/>
</dbReference>
<feature type="transmembrane region" description="Helical" evidence="1">
    <location>
        <begin position="169"/>
        <end position="190"/>
    </location>
</feature>
<feature type="transmembrane region" description="Helical" evidence="1">
    <location>
        <begin position="297"/>
        <end position="318"/>
    </location>
</feature>
<reference evidence="2 3" key="1">
    <citation type="submission" date="2016-08" db="EMBL/GenBank/DDBJ databases">
        <authorList>
            <person name="Seilhamer J.J."/>
        </authorList>
    </citation>
    <scope>NUCLEOTIDE SEQUENCE [LARGE SCALE GENOMIC DNA]</scope>
    <source>
        <strain evidence="2 3">KCTC 42603</strain>
    </source>
</reference>
<feature type="transmembrane region" description="Helical" evidence="1">
    <location>
        <begin position="98"/>
        <end position="122"/>
    </location>
</feature>
<proteinExistence type="predicted"/>
<dbReference type="AlphaFoldDB" id="A0A1E7ZG19"/>
<evidence type="ECO:0000313" key="3">
    <source>
        <dbReference type="Proteomes" id="UP000175691"/>
    </source>
</evidence>
<feature type="transmembrane region" description="Helical" evidence="1">
    <location>
        <begin position="535"/>
        <end position="552"/>
    </location>
</feature>
<feature type="transmembrane region" description="Helical" evidence="1">
    <location>
        <begin position="505"/>
        <end position="523"/>
    </location>
</feature>
<feature type="transmembrane region" description="Helical" evidence="1">
    <location>
        <begin position="261"/>
        <end position="285"/>
    </location>
</feature>
<dbReference type="RefSeq" id="WP_070123629.1">
    <property type="nucleotide sequence ID" value="NZ_MDHN01000005.1"/>
</dbReference>
<sequence length="581" mass="62756">MSEVQEFENQPVAANKLEPARHFAAAYAGEHVAGTEFVIGALFVSLGVSTYDIFVGLLIGNLFAVLTWAWICAPIAVRTRLTLYSYLEKVAGPGIVKIYSVINGVLFVIIAGAMITVSASAVRIPFDIPPQVSWYPNSASFVLVAVCVGAVIGYVAINGFKKVAQFAAVCAPWMILMFFIGGVAALPILISSTTAVSGIHSFGDFITVGDTFIWQEKDNGLGVWHVAAFAWVCNLPMHGAMSDMTILRFARRSSYGYLSSLGMFIGHYMAWICAGIMGAAAALLLKTSITQLDAGEVAYQALGWAGIIAVVIAGWTTSNPTIYRAGLAFQSLNPKWCRVKVTAVVGVFTTIIACFPFVFSQMLDFLGIMGLAISPIGAILVAEHWLLPKFGMTQYWNQYRGGHINGPALGAWIGSLAFALFLNQIAGVHLFFLLLPTWIAATVTYMVAAAFAGAKVAYPEQQAAEKAAYDKRIREEEAFFSQDAAIVKAARAGTRRSSLVSLAKFVAISSLIACCGLAVWVYVAGTAALPEFKEWLMVPTVLYFISGTYWFTRKESLESEEAEALTTHAGQVRHRVQESRG</sequence>
<accession>A0A1E7ZG19</accession>
<dbReference type="PANTHER" id="PTHR30569:SF0">
    <property type="entry name" value="CYTOSINE PERMEASE"/>
    <property type="match status" value="1"/>
</dbReference>
<keyword evidence="1" id="KW-1133">Transmembrane helix</keyword>
<dbReference type="InterPro" id="IPR030191">
    <property type="entry name" value="CodB"/>
</dbReference>
<feature type="transmembrane region" description="Helical" evidence="1">
    <location>
        <begin position="339"/>
        <end position="359"/>
    </location>
</feature>
<gene>
    <name evidence="2" type="ORF">BFC18_03490</name>
</gene>
<name>A0A1E7ZG19_9ALTE</name>
<keyword evidence="1" id="KW-0472">Membrane</keyword>
<dbReference type="STRING" id="1656094.BFC18_03490"/>
<feature type="transmembrane region" description="Helical" evidence="1">
    <location>
        <begin position="365"/>
        <end position="387"/>
    </location>
</feature>
<feature type="transmembrane region" description="Helical" evidence="1">
    <location>
        <begin position="134"/>
        <end position="157"/>
    </location>
</feature>
<comment type="caution">
    <text evidence="2">The sequence shown here is derived from an EMBL/GenBank/DDBJ whole genome shotgun (WGS) entry which is preliminary data.</text>
</comment>
<dbReference type="Gene3D" id="1.10.4160.10">
    <property type="entry name" value="Hydantoin permease"/>
    <property type="match status" value="1"/>
</dbReference>
<organism evidence="2 3">
    <name type="scientific">Alteromonas confluentis</name>
    <dbReference type="NCBI Taxonomy" id="1656094"/>
    <lineage>
        <taxon>Bacteria</taxon>
        <taxon>Pseudomonadati</taxon>
        <taxon>Pseudomonadota</taxon>
        <taxon>Gammaproteobacteria</taxon>
        <taxon>Alteromonadales</taxon>
        <taxon>Alteromonadaceae</taxon>
        <taxon>Alteromonas/Salinimonas group</taxon>
        <taxon>Alteromonas</taxon>
    </lineage>
</organism>
<dbReference type="GO" id="GO:0005886">
    <property type="term" value="C:plasma membrane"/>
    <property type="evidence" value="ECO:0007669"/>
    <property type="project" value="TreeGrafter"/>
</dbReference>
<dbReference type="OrthoDB" id="9770247at2"/>
<dbReference type="Proteomes" id="UP000175691">
    <property type="component" value="Unassembled WGS sequence"/>
</dbReference>
<evidence type="ECO:0000313" key="2">
    <source>
        <dbReference type="EMBL" id="OFC72404.1"/>
    </source>
</evidence>
<keyword evidence="3" id="KW-1185">Reference proteome</keyword>
<dbReference type="PANTHER" id="PTHR30569">
    <property type="entry name" value="CYTOSINE TRANSPORTER CODB"/>
    <property type="match status" value="1"/>
</dbReference>
<protein>
    <submittedName>
        <fullName evidence="2">Nucleoside transporter</fullName>
    </submittedName>
</protein>
<evidence type="ECO:0000256" key="1">
    <source>
        <dbReference type="SAM" id="Phobius"/>
    </source>
</evidence>
<dbReference type="GO" id="GO:0015209">
    <property type="term" value="F:cytosine transmembrane transporter activity"/>
    <property type="evidence" value="ECO:0007669"/>
    <property type="project" value="InterPro"/>
</dbReference>
<feature type="transmembrane region" description="Helical" evidence="1">
    <location>
        <begin position="438"/>
        <end position="458"/>
    </location>
</feature>
<feature type="transmembrane region" description="Helical" evidence="1">
    <location>
        <begin position="408"/>
        <end position="432"/>
    </location>
</feature>
<keyword evidence="1" id="KW-0812">Transmembrane</keyword>
<feature type="transmembrane region" description="Helical" evidence="1">
    <location>
        <begin position="53"/>
        <end position="77"/>
    </location>
</feature>